<dbReference type="AlphaFoldDB" id="A0A6J4U157"/>
<feature type="region of interest" description="Disordered" evidence="1">
    <location>
        <begin position="153"/>
        <end position="178"/>
    </location>
</feature>
<organism evidence="2">
    <name type="scientific">uncultured Solirubrobacteraceae bacterium</name>
    <dbReference type="NCBI Taxonomy" id="1162706"/>
    <lineage>
        <taxon>Bacteria</taxon>
        <taxon>Bacillati</taxon>
        <taxon>Actinomycetota</taxon>
        <taxon>Thermoleophilia</taxon>
        <taxon>Solirubrobacterales</taxon>
        <taxon>Solirubrobacteraceae</taxon>
        <taxon>environmental samples</taxon>
    </lineage>
</organism>
<protein>
    <recommendedName>
        <fullName evidence="3">DUF1440 domain-containing protein</fullName>
    </recommendedName>
</protein>
<evidence type="ECO:0008006" key="3">
    <source>
        <dbReference type="Google" id="ProtNLM"/>
    </source>
</evidence>
<name>A0A6J4U157_9ACTN</name>
<sequence>MAIDRAQTARGALAGAVAAGVWAAQQPLDMKVFGVPYDDTELLGKALTRGRFWRPVGVALHLANGAVFGAAYAVAAPRVPLPSWARGPAAALAEHAATWPLTSVVGTVHPAGKDFPPLFANPRALAQATWRHLLFGAVLGELERRWNAPSDPEIPSYEHVASTNGHGDLEAALSGSSN</sequence>
<accession>A0A6J4U157</accession>
<gene>
    <name evidence="2" type="ORF">AVDCRST_MAG85-4268</name>
</gene>
<evidence type="ECO:0000256" key="1">
    <source>
        <dbReference type="SAM" id="MobiDB-lite"/>
    </source>
</evidence>
<proteinExistence type="predicted"/>
<reference evidence="2" key="1">
    <citation type="submission" date="2020-02" db="EMBL/GenBank/DDBJ databases">
        <authorList>
            <person name="Meier V. D."/>
        </authorList>
    </citation>
    <scope>NUCLEOTIDE SEQUENCE</scope>
    <source>
        <strain evidence="2">AVDCRST_MAG85</strain>
    </source>
</reference>
<dbReference type="EMBL" id="CADCVT010000486">
    <property type="protein sequence ID" value="CAA9537537.1"/>
    <property type="molecule type" value="Genomic_DNA"/>
</dbReference>
<evidence type="ECO:0000313" key="2">
    <source>
        <dbReference type="EMBL" id="CAA9537537.1"/>
    </source>
</evidence>